<dbReference type="NCBIfam" id="TIGR03654">
    <property type="entry name" value="L6_bact"/>
    <property type="match status" value="1"/>
</dbReference>
<proteinExistence type="inferred from homology"/>
<dbReference type="EMBL" id="QYUK01000011">
    <property type="protein sequence ID" value="RJF88382.1"/>
    <property type="molecule type" value="Genomic_DNA"/>
</dbReference>
<keyword evidence="4 6" id="KW-0689">Ribosomal protein</keyword>
<evidence type="ECO:0000256" key="2">
    <source>
        <dbReference type="ARBA" id="ARBA00022730"/>
    </source>
</evidence>
<comment type="similarity">
    <text evidence="1 6 7">Belongs to the universal ribosomal protein uL6 family.</text>
</comment>
<dbReference type="PANTHER" id="PTHR11655">
    <property type="entry name" value="60S/50S RIBOSOMAL PROTEIN L6/L9"/>
    <property type="match status" value="1"/>
</dbReference>
<keyword evidence="2 6" id="KW-0699">rRNA-binding</keyword>
<evidence type="ECO:0000256" key="4">
    <source>
        <dbReference type="ARBA" id="ARBA00022980"/>
    </source>
</evidence>
<evidence type="ECO:0000256" key="1">
    <source>
        <dbReference type="ARBA" id="ARBA00009356"/>
    </source>
</evidence>
<dbReference type="PANTHER" id="PTHR11655:SF14">
    <property type="entry name" value="LARGE RIBOSOMAL SUBUNIT PROTEIN UL6M"/>
    <property type="match status" value="1"/>
</dbReference>
<dbReference type="FunFam" id="3.90.930.12:FF:000001">
    <property type="entry name" value="50S ribosomal protein L6"/>
    <property type="match status" value="1"/>
</dbReference>
<evidence type="ECO:0000313" key="10">
    <source>
        <dbReference type="EMBL" id="RJF88382.1"/>
    </source>
</evidence>
<evidence type="ECO:0000313" key="11">
    <source>
        <dbReference type="Proteomes" id="UP000284605"/>
    </source>
</evidence>
<dbReference type="HAMAP" id="MF_01365_B">
    <property type="entry name" value="Ribosomal_uL6_B"/>
    <property type="match status" value="1"/>
</dbReference>
<dbReference type="Proteomes" id="UP000284605">
    <property type="component" value="Unassembled WGS sequence"/>
</dbReference>
<dbReference type="FunFam" id="3.90.930.12:FF:000002">
    <property type="entry name" value="50S ribosomal protein L6"/>
    <property type="match status" value="1"/>
</dbReference>
<dbReference type="RefSeq" id="WP_119779019.1">
    <property type="nucleotide sequence ID" value="NZ_QYUK01000011.1"/>
</dbReference>
<comment type="subunit">
    <text evidence="6">Part of the 50S ribosomal subunit.</text>
</comment>
<evidence type="ECO:0000256" key="6">
    <source>
        <dbReference type="HAMAP-Rule" id="MF_01365"/>
    </source>
</evidence>
<comment type="function">
    <text evidence="6 8">This protein binds to the 23S rRNA, and is important in its secondary structure. It is located near the subunit interface in the base of the L7/L12 stalk, and near the tRNA binding site of the peptidyltransferase center.</text>
</comment>
<comment type="caution">
    <text evidence="10">The sequence shown here is derived from an EMBL/GenBank/DDBJ whole genome shotgun (WGS) entry which is preliminary data.</text>
</comment>
<feature type="domain" description="Large ribosomal subunit protein uL6 alpha-beta" evidence="9">
    <location>
        <begin position="91"/>
        <end position="164"/>
    </location>
</feature>
<accession>A0A418WEF3</accession>
<dbReference type="InterPro" id="IPR036789">
    <property type="entry name" value="Ribosomal_uL6-like_a/b-dom_sf"/>
</dbReference>
<evidence type="ECO:0000256" key="5">
    <source>
        <dbReference type="ARBA" id="ARBA00023274"/>
    </source>
</evidence>
<organism evidence="10 11">
    <name type="scientific">Oleomonas cavernae</name>
    <dbReference type="NCBI Taxonomy" id="2320859"/>
    <lineage>
        <taxon>Bacteria</taxon>
        <taxon>Pseudomonadati</taxon>
        <taxon>Pseudomonadota</taxon>
        <taxon>Alphaproteobacteria</taxon>
        <taxon>Acetobacterales</taxon>
        <taxon>Acetobacteraceae</taxon>
        <taxon>Oleomonas</taxon>
    </lineage>
</organism>
<keyword evidence="11" id="KW-1185">Reference proteome</keyword>
<dbReference type="PRINTS" id="PR00059">
    <property type="entry name" value="RIBOSOMALL6"/>
</dbReference>
<protein>
    <recommendedName>
        <fullName evidence="6">Large ribosomal subunit protein uL6</fullName>
    </recommendedName>
</protein>
<reference evidence="10 11" key="1">
    <citation type="submission" date="2018-09" db="EMBL/GenBank/DDBJ databases">
        <authorList>
            <person name="Zhu H."/>
        </authorList>
    </citation>
    <scope>NUCLEOTIDE SEQUENCE [LARGE SCALE GENOMIC DNA]</scope>
    <source>
        <strain evidence="10 11">K1W22B-8</strain>
    </source>
</reference>
<evidence type="ECO:0000256" key="8">
    <source>
        <dbReference type="RuleBase" id="RU003870"/>
    </source>
</evidence>
<dbReference type="GO" id="GO:0019843">
    <property type="term" value="F:rRNA binding"/>
    <property type="evidence" value="ECO:0007669"/>
    <property type="project" value="UniProtKB-UniRule"/>
</dbReference>
<dbReference type="Pfam" id="PF00347">
    <property type="entry name" value="Ribosomal_L6"/>
    <property type="match status" value="2"/>
</dbReference>
<dbReference type="AlphaFoldDB" id="A0A418WEF3"/>
<dbReference type="OrthoDB" id="9805007at2"/>
<dbReference type="SUPFAM" id="SSF56053">
    <property type="entry name" value="Ribosomal protein L6"/>
    <property type="match status" value="2"/>
</dbReference>
<dbReference type="InterPro" id="IPR019906">
    <property type="entry name" value="Ribosomal_uL6_bac-type"/>
</dbReference>
<dbReference type="Gene3D" id="3.90.930.12">
    <property type="entry name" value="Ribosomal protein L6, alpha-beta domain"/>
    <property type="match status" value="2"/>
</dbReference>
<dbReference type="GO" id="GO:0003735">
    <property type="term" value="F:structural constituent of ribosome"/>
    <property type="evidence" value="ECO:0007669"/>
    <property type="project" value="UniProtKB-UniRule"/>
</dbReference>
<sequence length="177" mass="19509">MSRIGKKAVSVPSGVNVTVDGQDVAVKGTKGQLALRVVEDIVVKFEDGHISLKPREDTKRARMMWGMSRTLVSNMVKGVTEGFKVNLEINGVGYRAAVQGRNLNLNLGYSHDVVFPIPDGIDIKCEKPTLIAISGIDAQQVGQVAAEIREWRRPEPYKGKGIKYSTETIFRKEGKKK</sequence>
<dbReference type="InterPro" id="IPR000702">
    <property type="entry name" value="Ribosomal_uL6-like"/>
</dbReference>
<dbReference type="PROSITE" id="PS00525">
    <property type="entry name" value="RIBOSOMAL_L6_1"/>
    <property type="match status" value="1"/>
</dbReference>
<keyword evidence="5 6" id="KW-0687">Ribonucleoprotein</keyword>
<gene>
    <name evidence="6" type="primary">rplF</name>
    <name evidence="10" type="ORF">D3874_16290</name>
</gene>
<evidence type="ECO:0000256" key="3">
    <source>
        <dbReference type="ARBA" id="ARBA00022884"/>
    </source>
</evidence>
<keyword evidence="3 6" id="KW-0694">RNA-binding</keyword>
<feature type="domain" description="Large ribosomal subunit protein uL6 alpha-beta" evidence="9">
    <location>
        <begin position="11"/>
        <end position="82"/>
    </location>
</feature>
<dbReference type="InterPro" id="IPR020040">
    <property type="entry name" value="Ribosomal_uL6_a/b-dom"/>
</dbReference>
<evidence type="ECO:0000259" key="9">
    <source>
        <dbReference type="Pfam" id="PF00347"/>
    </source>
</evidence>
<dbReference type="GO" id="GO:0022625">
    <property type="term" value="C:cytosolic large ribosomal subunit"/>
    <property type="evidence" value="ECO:0007669"/>
    <property type="project" value="UniProtKB-UniRule"/>
</dbReference>
<dbReference type="InterPro" id="IPR002358">
    <property type="entry name" value="Ribosomal_uL6_CS"/>
</dbReference>
<evidence type="ECO:0000256" key="7">
    <source>
        <dbReference type="RuleBase" id="RU003869"/>
    </source>
</evidence>
<name>A0A418WEF3_9PROT</name>
<dbReference type="PIRSF" id="PIRSF002162">
    <property type="entry name" value="Ribosomal_L6"/>
    <property type="match status" value="1"/>
</dbReference>
<dbReference type="GO" id="GO:0002181">
    <property type="term" value="P:cytoplasmic translation"/>
    <property type="evidence" value="ECO:0007669"/>
    <property type="project" value="TreeGrafter"/>
</dbReference>